<organism evidence="12 13">
    <name type="scientific">Triticum turgidum subsp. durum</name>
    <name type="common">Durum wheat</name>
    <name type="synonym">Triticum durum</name>
    <dbReference type="NCBI Taxonomy" id="4567"/>
    <lineage>
        <taxon>Eukaryota</taxon>
        <taxon>Viridiplantae</taxon>
        <taxon>Streptophyta</taxon>
        <taxon>Embryophyta</taxon>
        <taxon>Tracheophyta</taxon>
        <taxon>Spermatophyta</taxon>
        <taxon>Magnoliopsida</taxon>
        <taxon>Liliopsida</taxon>
        <taxon>Poales</taxon>
        <taxon>Poaceae</taxon>
        <taxon>BOP clade</taxon>
        <taxon>Pooideae</taxon>
        <taxon>Triticodae</taxon>
        <taxon>Triticeae</taxon>
        <taxon>Triticinae</taxon>
        <taxon>Triticum</taxon>
    </lineage>
</organism>
<protein>
    <recommendedName>
        <fullName evidence="14">NB-ARC domain-containing protein</fullName>
    </recommendedName>
</protein>
<dbReference type="Pfam" id="PF25019">
    <property type="entry name" value="LRR_R13L1-DRL21"/>
    <property type="match status" value="1"/>
</dbReference>
<reference evidence="12 13" key="1">
    <citation type="submission" date="2017-09" db="EMBL/GenBank/DDBJ databases">
        <authorList>
            <consortium name="International Durum Wheat Genome Sequencing Consortium (IDWGSC)"/>
            <person name="Milanesi L."/>
        </authorList>
    </citation>
    <scope>NUCLEOTIDE SEQUENCE [LARGE SCALE GENOMIC DNA]</scope>
    <source>
        <strain evidence="13">cv. Svevo</strain>
    </source>
</reference>
<dbReference type="Gene3D" id="1.10.8.430">
    <property type="entry name" value="Helical domain of apoptotic protease-activating factors"/>
    <property type="match status" value="1"/>
</dbReference>
<dbReference type="GO" id="GO:0006952">
    <property type="term" value="P:defense response"/>
    <property type="evidence" value="ECO:0007669"/>
    <property type="project" value="UniProtKB-KW"/>
</dbReference>
<evidence type="ECO:0000256" key="1">
    <source>
        <dbReference type="ARBA" id="ARBA00008894"/>
    </source>
</evidence>
<feature type="coiled-coil region" evidence="7">
    <location>
        <begin position="62"/>
        <end position="89"/>
    </location>
</feature>
<dbReference type="PANTHER" id="PTHR36766">
    <property type="entry name" value="PLANT BROAD-SPECTRUM MILDEW RESISTANCE PROTEIN RPW8"/>
    <property type="match status" value="1"/>
</dbReference>
<feature type="domain" description="NB-ARC" evidence="8">
    <location>
        <begin position="234"/>
        <end position="406"/>
    </location>
</feature>
<dbReference type="InterPro" id="IPR002182">
    <property type="entry name" value="NB-ARC"/>
</dbReference>
<keyword evidence="7" id="KW-0175">Coiled coil</keyword>
<dbReference type="InterPro" id="IPR032675">
    <property type="entry name" value="LRR_dom_sf"/>
</dbReference>
<keyword evidence="2" id="KW-0433">Leucine-rich repeat</keyword>
<keyword evidence="5" id="KW-0611">Plant defense</keyword>
<keyword evidence="13" id="KW-1185">Reference proteome</keyword>
<keyword evidence="6" id="KW-0067">ATP-binding</keyword>
<dbReference type="GO" id="GO:0005524">
    <property type="term" value="F:ATP binding"/>
    <property type="evidence" value="ECO:0007669"/>
    <property type="project" value="UniProtKB-KW"/>
</dbReference>
<dbReference type="InterPro" id="IPR036388">
    <property type="entry name" value="WH-like_DNA-bd_sf"/>
</dbReference>
<dbReference type="InterPro" id="IPR058922">
    <property type="entry name" value="WHD_DRP"/>
</dbReference>
<proteinExistence type="inferred from homology"/>
<dbReference type="EMBL" id="LT934122">
    <property type="protein sequence ID" value="VAI64014.1"/>
    <property type="molecule type" value="Genomic_DNA"/>
</dbReference>
<dbReference type="Gene3D" id="3.40.50.300">
    <property type="entry name" value="P-loop containing nucleotide triphosphate hydrolases"/>
    <property type="match status" value="1"/>
</dbReference>
<evidence type="ECO:0000256" key="7">
    <source>
        <dbReference type="SAM" id="Coils"/>
    </source>
</evidence>
<evidence type="ECO:0008006" key="14">
    <source>
        <dbReference type="Google" id="ProtNLM"/>
    </source>
</evidence>
<feature type="domain" description="R13L1/DRL21-like LRR repeat region" evidence="11">
    <location>
        <begin position="753"/>
        <end position="874"/>
    </location>
</feature>
<feature type="domain" description="Disease resistance N-terminal" evidence="9">
    <location>
        <begin position="12"/>
        <end position="94"/>
    </location>
</feature>
<keyword evidence="4" id="KW-0547">Nucleotide-binding</keyword>
<dbReference type="PRINTS" id="PR00364">
    <property type="entry name" value="DISEASERSIST"/>
</dbReference>
<dbReference type="Proteomes" id="UP000324705">
    <property type="component" value="Chromosome 6B"/>
</dbReference>
<dbReference type="Gene3D" id="3.80.10.10">
    <property type="entry name" value="Ribonuclease Inhibitor"/>
    <property type="match status" value="2"/>
</dbReference>
<evidence type="ECO:0000313" key="13">
    <source>
        <dbReference type="Proteomes" id="UP000324705"/>
    </source>
</evidence>
<dbReference type="SUPFAM" id="SSF52058">
    <property type="entry name" value="L domain-like"/>
    <property type="match status" value="2"/>
</dbReference>
<evidence type="ECO:0000259" key="9">
    <source>
        <dbReference type="Pfam" id="PF18052"/>
    </source>
</evidence>
<sequence>METAIGAANWLVGKVLDKLSDDLVAAYLASTKLGHNSERVKFQLEHVKGLLQAAQERDVSRNPGLKSLLEQLSKKADEAEDALDELHYFLIQDHLDGTKEAMPEPGDGLRARALHSRHAARHTFGNWLSCFSCSPTQDDVSAAASVVTISNHHNATKSDCGNYDGGYVAKLKFNRVDMSKKITSVIEGIHDLCDPVSDLLNKIPNHTTSTTVKRPLTSSVAPPDRLYGRDATFEKTISALTGSRYQSETLSVMPFVGPGGIGKTTFTQHLSNDKRIEEHFIVRVWVCVSNDFDVLKLTQEVLSCICENGKKDETSNLDKLQKSIADELKSKRFLVVLDDIWSINSETEWKKLLAPFTKGETKGSMVLVTTRFPSIAQKVCTTDIVELDGLEPNDFLELFEASIFASHNKPGNYDDDLIDVAREIAKKLKGSPLAANTVGRLLRKHFNREYWIGVLEKDEWKNAKDKDDIMPSLKISYDYLPFHLKKCFSYFSLFCEDYEFTRLEMTQFWTAIGILDINDQETKNYFEELLENGFLKKVVNPYREFYVMHDLLHELSRNVSYQECANISSFPFSVADVPPSIRHLSINLQRKYDESFQEEMGKLKHMIDIANLRSLLIFELRDEIVANILKDTFEDLKAVRVLYVAMQNPKSLPHNFPNLLHLRYLKLSSCDDHPEMDLPSTLSRFYHLKFLDLKDWYGSEKLPKHISHLINLHYFHCNPGEELHSNIPEVGKMKYLHELKKFHVKKESTGFELRELGGLSELRGVLCLCNLEAVASKGEACAAELKNKKNLKELQLVWSTAHQTADDDVLDGLQPHPNLRVLGIINPGVAPCPRWLCGDISPKHLESLHLEGISWGTLPPFEHLPHLSNLVLSNIARMSVFGPLFNGITDKSFMKLKKIEFENMRELVEWVGEPNSHFFSRLESIGFRNCPLLSRFPFMECSERFTNLLSLAIVACPKISQLPPMPHTSTMENITVSNGQAKVMAELTYFGTSLYIDGYNDELAFHNMDKIEDLHILDASKISMLHLQKLNSLRSVHVRKYRSMFSVELDASVTLHSVQKLHLAELSITEEVFSMVFRCFPALCQLSISKCEILELLHVEDDEEPCNPTIHQSFAASSVLSQESMGSGNTIKPFPSSIKELGIYEVSGFKSMALLSNLTSLTSLCLIDCEELTMDGFNPLIIVNLKKLYVFNQTSAKQKISIAGDLLSEVARSGLMQEGSFKLEKLEVDSISGALVAPICSHLASTLRLLMFSHDMRAESFTEGQEQALQFLTSLEFLRFIECRHLKSLPRCNRLSSLTQLVFRECAIQSLPPKEDLPASLQSLRSINSSPKLKETMKKLQRTDPYFSTIVYV</sequence>
<evidence type="ECO:0000256" key="5">
    <source>
        <dbReference type="ARBA" id="ARBA00022821"/>
    </source>
</evidence>
<dbReference type="PANTHER" id="PTHR36766:SF64">
    <property type="entry name" value="OS12G0206100 PROTEIN"/>
    <property type="match status" value="1"/>
</dbReference>
<dbReference type="GO" id="GO:0043531">
    <property type="term" value="F:ADP binding"/>
    <property type="evidence" value="ECO:0007669"/>
    <property type="project" value="InterPro"/>
</dbReference>
<dbReference type="Gramene" id="TRITD6Bv1G229010.2">
    <property type="protein sequence ID" value="TRITD6Bv1G229010.2"/>
    <property type="gene ID" value="TRITD6Bv1G229010"/>
</dbReference>
<evidence type="ECO:0000259" key="8">
    <source>
        <dbReference type="Pfam" id="PF00931"/>
    </source>
</evidence>
<dbReference type="SUPFAM" id="SSF52540">
    <property type="entry name" value="P-loop containing nucleoside triphosphate hydrolases"/>
    <property type="match status" value="1"/>
</dbReference>
<gene>
    <name evidence="12" type="ORF">TRITD_6Bv1G229010</name>
</gene>
<dbReference type="Gene3D" id="1.10.10.10">
    <property type="entry name" value="Winged helix-like DNA-binding domain superfamily/Winged helix DNA-binding domain"/>
    <property type="match status" value="1"/>
</dbReference>
<evidence type="ECO:0000256" key="6">
    <source>
        <dbReference type="ARBA" id="ARBA00022840"/>
    </source>
</evidence>
<comment type="similarity">
    <text evidence="1">Belongs to the disease resistance NB-LRR family.</text>
</comment>
<evidence type="ECO:0000256" key="2">
    <source>
        <dbReference type="ARBA" id="ARBA00022614"/>
    </source>
</evidence>
<dbReference type="Pfam" id="PF00931">
    <property type="entry name" value="NB-ARC"/>
    <property type="match status" value="1"/>
</dbReference>
<name>A0A9R0YYH8_TRITD</name>
<dbReference type="InterPro" id="IPR056789">
    <property type="entry name" value="LRR_R13L1-DRL21"/>
</dbReference>
<evidence type="ECO:0000259" key="10">
    <source>
        <dbReference type="Pfam" id="PF23559"/>
    </source>
</evidence>
<keyword evidence="3" id="KW-0677">Repeat</keyword>
<evidence type="ECO:0000313" key="12">
    <source>
        <dbReference type="EMBL" id="VAI64014.1"/>
    </source>
</evidence>
<evidence type="ECO:0000256" key="4">
    <source>
        <dbReference type="ARBA" id="ARBA00022741"/>
    </source>
</evidence>
<accession>A0A9R0YYH8</accession>
<dbReference type="InterPro" id="IPR027417">
    <property type="entry name" value="P-loop_NTPase"/>
</dbReference>
<dbReference type="Pfam" id="PF23559">
    <property type="entry name" value="WHD_DRP"/>
    <property type="match status" value="1"/>
</dbReference>
<evidence type="ECO:0000256" key="3">
    <source>
        <dbReference type="ARBA" id="ARBA00022737"/>
    </source>
</evidence>
<evidence type="ECO:0000259" key="11">
    <source>
        <dbReference type="Pfam" id="PF25019"/>
    </source>
</evidence>
<dbReference type="InterPro" id="IPR041118">
    <property type="entry name" value="Rx_N"/>
</dbReference>
<feature type="domain" description="Disease resistance protein winged helix" evidence="10">
    <location>
        <begin position="493"/>
        <end position="555"/>
    </location>
</feature>
<dbReference type="GO" id="GO:0051707">
    <property type="term" value="P:response to other organism"/>
    <property type="evidence" value="ECO:0007669"/>
    <property type="project" value="UniProtKB-ARBA"/>
</dbReference>
<dbReference type="InterPro" id="IPR042197">
    <property type="entry name" value="Apaf_helical"/>
</dbReference>
<dbReference type="Pfam" id="PF18052">
    <property type="entry name" value="Rx_N"/>
    <property type="match status" value="1"/>
</dbReference>